<feature type="transmembrane region" description="Helical" evidence="1">
    <location>
        <begin position="45"/>
        <end position="64"/>
    </location>
</feature>
<gene>
    <name evidence="2" type="ORF">ECRASSUSDP1_LOCUS9777</name>
</gene>
<evidence type="ECO:0000256" key="1">
    <source>
        <dbReference type="SAM" id="Phobius"/>
    </source>
</evidence>
<proteinExistence type="predicted"/>
<keyword evidence="1" id="KW-0472">Membrane</keyword>
<protein>
    <submittedName>
        <fullName evidence="2">Uncharacterized protein</fullName>
    </submittedName>
</protein>
<keyword evidence="1" id="KW-1133">Transmembrane helix</keyword>
<keyword evidence="3" id="KW-1185">Reference proteome</keyword>
<organism evidence="2 3">
    <name type="scientific">Euplotes crassus</name>
    <dbReference type="NCBI Taxonomy" id="5936"/>
    <lineage>
        <taxon>Eukaryota</taxon>
        <taxon>Sar</taxon>
        <taxon>Alveolata</taxon>
        <taxon>Ciliophora</taxon>
        <taxon>Intramacronucleata</taxon>
        <taxon>Spirotrichea</taxon>
        <taxon>Hypotrichia</taxon>
        <taxon>Euplotida</taxon>
        <taxon>Euplotidae</taxon>
        <taxon>Moneuplotes</taxon>
    </lineage>
</organism>
<dbReference type="Proteomes" id="UP001295684">
    <property type="component" value="Unassembled WGS sequence"/>
</dbReference>
<evidence type="ECO:0000313" key="3">
    <source>
        <dbReference type="Proteomes" id="UP001295684"/>
    </source>
</evidence>
<accession>A0AAD1X9V2</accession>
<comment type="caution">
    <text evidence="2">The sequence shown here is derived from an EMBL/GenBank/DDBJ whole genome shotgun (WGS) entry which is preliminary data.</text>
</comment>
<evidence type="ECO:0000313" key="2">
    <source>
        <dbReference type="EMBL" id="CAI2368484.1"/>
    </source>
</evidence>
<reference evidence="2" key="1">
    <citation type="submission" date="2023-07" db="EMBL/GenBank/DDBJ databases">
        <authorList>
            <consortium name="AG Swart"/>
            <person name="Singh M."/>
            <person name="Singh A."/>
            <person name="Seah K."/>
            <person name="Emmerich C."/>
        </authorList>
    </citation>
    <scope>NUCLEOTIDE SEQUENCE</scope>
    <source>
        <strain evidence="2">DP1</strain>
    </source>
</reference>
<keyword evidence="1" id="KW-0812">Transmembrane</keyword>
<name>A0AAD1X9V2_EUPCR</name>
<dbReference type="EMBL" id="CAMPGE010009617">
    <property type="protein sequence ID" value="CAI2368484.1"/>
    <property type="molecule type" value="Genomic_DNA"/>
</dbReference>
<dbReference type="AlphaFoldDB" id="A0AAD1X9V2"/>
<sequence length="100" mass="11296">MVASLSSLDPEFTFCAFLEPLLDPSTTMWFFCCSPKVAKTMFSGLIPMIFLCSLPVSFGCHFSLHFRQYETEHNGQLCFEDLESCGTSKICNQFGDGQNW</sequence>